<evidence type="ECO:0000313" key="2">
    <source>
        <dbReference type="Proteomes" id="UP000650833"/>
    </source>
</evidence>
<organism evidence="1 2">
    <name type="scientific">Mucor plumbeus</name>
    <dbReference type="NCBI Taxonomy" id="97098"/>
    <lineage>
        <taxon>Eukaryota</taxon>
        <taxon>Fungi</taxon>
        <taxon>Fungi incertae sedis</taxon>
        <taxon>Mucoromycota</taxon>
        <taxon>Mucoromycotina</taxon>
        <taxon>Mucoromycetes</taxon>
        <taxon>Mucorales</taxon>
        <taxon>Mucorineae</taxon>
        <taxon>Mucoraceae</taxon>
        <taxon>Mucor</taxon>
    </lineage>
</organism>
<dbReference type="OrthoDB" id="2424936at2759"/>
<name>A0A8H7UTJ8_9FUNG</name>
<comment type="caution">
    <text evidence="1">The sequence shown here is derived from an EMBL/GenBank/DDBJ whole genome shotgun (WGS) entry which is preliminary data.</text>
</comment>
<proteinExistence type="predicted"/>
<dbReference type="AlphaFoldDB" id="A0A8H7UTJ8"/>
<dbReference type="Proteomes" id="UP000650833">
    <property type="component" value="Unassembled WGS sequence"/>
</dbReference>
<keyword evidence="2" id="KW-1185">Reference proteome</keyword>
<evidence type="ECO:0000313" key="1">
    <source>
        <dbReference type="EMBL" id="KAG2198096.1"/>
    </source>
</evidence>
<protein>
    <submittedName>
        <fullName evidence="1">Uncharacterized protein</fullName>
    </submittedName>
</protein>
<gene>
    <name evidence="1" type="ORF">INT46_011242</name>
</gene>
<sequence>MTRKDTDVNLNNVVFSGADNSIIKTAATVYFNIDQFTFHLELYNRFQILEDAMDTDNAYNLECMKSPPFLIIGSKGNQSRHAVLDEEEKPSNYSIHQCPTVGELQEAISHHCNAREKLRLFYYSNSQRKQRRRMELEKRRFYDKLAEVKRKSSDAKRSTVIIGGRGHGIGSRIKKHHRFGGHWKESKHGLYTSTVIANEYHSSQTYLFCYSKFSHPVCIVAGRIKTINALFVCFNQKCPNAFEVVCRGPGIGVGY</sequence>
<dbReference type="EMBL" id="JAEPRC010000402">
    <property type="protein sequence ID" value="KAG2198096.1"/>
    <property type="molecule type" value="Genomic_DNA"/>
</dbReference>
<reference evidence="1" key="1">
    <citation type="submission" date="2020-12" db="EMBL/GenBank/DDBJ databases">
        <title>Metabolic potential, ecology and presence of endohyphal bacteria is reflected in genomic diversity of Mucoromycotina.</title>
        <authorList>
            <person name="Muszewska A."/>
            <person name="Okrasinska A."/>
            <person name="Steczkiewicz K."/>
            <person name="Drgas O."/>
            <person name="Orlowska M."/>
            <person name="Perlinska-Lenart U."/>
            <person name="Aleksandrzak-Piekarczyk T."/>
            <person name="Szatraj K."/>
            <person name="Zielenkiewicz U."/>
            <person name="Pilsyk S."/>
            <person name="Malc E."/>
            <person name="Mieczkowski P."/>
            <person name="Kruszewska J.S."/>
            <person name="Biernat P."/>
            <person name="Pawlowska J."/>
        </authorList>
    </citation>
    <scope>NUCLEOTIDE SEQUENCE</scope>
    <source>
        <strain evidence="1">CBS 226.32</strain>
    </source>
</reference>
<accession>A0A8H7UTJ8</accession>